<evidence type="ECO:0000313" key="2">
    <source>
        <dbReference type="EMBL" id="RRJ85136.1"/>
    </source>
</evidence>
<reference evidence="2 3" key="2">
    <citation type="submission" date="2018-12" db="EMBL/GenBank/DDBJ databases">
        <title>Simiduia agarivorans gen. nov., sp. nov., a marine, agarolytic bacterium isolated from shallow coastal water from Keelung, Taiwan.</title>
        <authorList>
            <person name="Shieh W.Y."/>
        </authorList>
    </citation>
    <scope>NUCLEOTIDE SEQUENCE [LARGE SCALE GENOMIC DNA]</scope>
    <source>
        <strain evidence="2 3">GTF-13</strain>
    </source>
</reference>
<feature type="transmembrane region" description="Helical" evidence="1">
    <location>
        <begin position="21"/>
        <end position="41"/>
    </location>
</feature>
<reference evidence="2 3" key="1">
    <citation type="submission" date="2018-08" db="EMBL/GenBank/DDBJ databases">
        <authorList>
            <person name="Khan S.A."/>
        </authorList>
    </citation>
    <scope>NUCLEOTIDE SEQUENCE [LARGE SCALE GENOMIC DNA]</scope>
    <source>
        <strain evidence="2 3">GTF-13</strain>
    </source>
</reference>
<accession>A0A3P3VU43</accession>
<name>A0A3P3VU43_9GAMM</name>
<proteinExistence type="predicted"/>
<keyword evidence="3" id="KW-1185">Reference proteome</keyword>
<protein>
    <submittedName>
        <fullName evidence="2">Uncharacterized protein</fullName>
    </submittedName>
</protein>
<evidence type="ECO:0000313" key="3">
    <source>
        <dbReference type="Proteomes" id="UP000280792"/>
    </source>
</evidence>
<gene>
    <name evidence="2" type="ORF">D0544_08735</name>
</gene>
<keyword evidence="1" id="KW-1133">Transmembrane helix</keyword>
<dbReference type="AlphaFoldDB" id="A0A3P3VU43"/>
<keyword evidence="1" id="KW-0472">Membrane</keyword>
<dbReference type="RefSeq" id="WP_125015563.1">
    <property type="nucleotide sequence ID" value="NZ_QWEZ01000001.1"/>
</dbReference>
<dbReference type="EMBL" id="QWEZ01000001">
    <property type="protein sequence ID" value="RRJ85136.1"/>
    <property type="molecule type" value="Genomic_DNA"/>
</dbReference>
<feature type="transmembrane region" description="Helical" evidence="1">
    <location>
        <begin position="53"/>
        <end position="74"/>
    </location>
</feature>
<keyword evidence="1" id="KW-0812">Transmembrane</keyword>
<sequence length="88" mass="9584">MNKQQLRLHLLRMAQNPQHSFQIFVAGVFLFSVGVGAILYAEHRLAPSVSRELLASLGMLIAGAGVVVTLSGYLRLCAGRVLKLFFGD</sequence>
<evidence type="ECO:0000256" key="1">
    <source>
        <dbReference type="SAM" id="Phobius"/>
    </source>
</evidence>
<organism evidence="2 3">
    <name type="scientific">Aestuariirhabdus litorea</name>
    <dbReference type="NCBI Taxonomy" id="2528527"/>
    <lineage>
        <taxon>Bacteria</taxon>
        <taxon>Pseudomonadati</taxon>
        <taxon>Pseudomonadota</taxon>
        <taxon>Gammaproteobacteria</taxon>
        <taxon>Oceanospirillales</taxon>
        <taxon>Aestuariirhabdaceae</taxon>
        <taxon>Aestuariirhabdus</taxon>
    </lineage>
</organism>
<dbReference type="Proteomes" id="UP000280792">
    <property type="component" value="Unassembled WGS sequence"/>
</dbReference>
<comment type="caution">
    <text evidence="2">The sequence shown here is derived from an EMBL/GenBank/DDBJ whole genome shotgun (WGS) entry which is preliminary data.</text>
</comment>